<evidence type="ECO:0000313" key="2">
    <source>
        <dbReference type="EMBL" id="PIN11485.1"/>
    </source>
</evidence>
<dbReference type="EMBL" id="NKXS01002928">
    <property type="protein sequence ID" value="PIN11485.1"/>
    <property type="molecule type" value="Genomic_DNA"/>
</dbReference>
<dbReference type="Proteomes" id="UP000231279">
    <property type="component" value="Unassembled WGS sequence"/>
</dbReference>
<sequence length="261" mass="30371">MDSKRSSSPNSGAIIDPLIKLQLISKHWRSLILSPQFSHLHTLHHRSSKPQSSFLLRFRCRKILQSCNGLLLVECTNSRYADKNYYVCNPTTGKYRKLSLSEEQREGVSGVRIAFDPSKSPYYKVLCFRSNKGSDNGSDNVEVYDSEIHTWKDRVQTSHVQGQIINGVCWNNGIYFIRSHLPSFYFCFKDDSHGIHRIRKIPTNQTRGAMRNHVMESNGHLHYVMPSLRRRESYVCVCVYEKNKEDRSWFLRYKANANPFS</sequence>
<dbReference type="InterPro" id="IPR055290">
    <property type="entry name" value="At3g26010-like"/>
</dbReference>
<dbReference type="AlphaFoldDB" id="A0A2G9H1V7"/>
<dbReference type="InterPro" id="IPR006527">
    <property type="entry name" value="F-box-assoc_dom_typ1"/>
</dbReference>
<evidence type="ECO:0000313" key="3">
    <source>
        <dbReference type="Proteomes" id="UP000231279"/>
    </source>
</evidence>
<gene>
    <name evidence="2" type="ORF">CDL12_15907</name>
</gene>
<dbReference type="NCBIfam" id="TIGR01640">
    <property type="entry name" value="F_box_assoc_1"/>
    <property type="match status" value="1"/>
</dbReference>
<dbReference type="Pfam" id="PF07734">
    <property type="entry name" value="FBA_1"/>
    <property type="match status" value="1"/>
</dbReference>
<dbReference type="SUPFAM" id="SSF50965">
    <property type="entry name" value="Galactose oxidase, central domain"/>
    <property type="match status" value="1"/>
</dbReference>
<proteinExistence type="predicted"/>
<dbReference type="InterPro" id="IPR011043">
    <property type="entry name" value="Gal_Oxase/kelch_b-propeller"/>
</dbReference>
<accession>A0A2G9H1V7</accession>
<dbReference type="PANTHER" id="PTHR35546:SF134">
    <property type="entry name" value="F-BOX ASSOCIATED DOMAIN-CONTAINING PROTEIN"/>
    <property type="match status" value="1"/>
</dbReference>
<dbReference type="OrthoDB" id="912366at2759"/>
<dbReference type="PANTHER" id="PTHR35546">
    <property type="entry name" value="F-BOX PROTEIN INTERACTION DOMAIN PROTEIN-RELATED"/>
    <property type="match status" value="1"/>
</dbReference>
<name>A0A2G9H1V7_9LAMI</name>
<evidence type="ECO:0000259" key="1">
    <source>
        <dbReference type="Pfam" id="PF07734"/>
    </source>
</evidence>
<feature type="domain" description="F-box associated beta-propeller type 1" evidence="1">
    <location>
        <begin position="54"/>
        <end position="178"/>
    </location>
</feature>
<dbReference type="STRING" id="429701.A0A2G9H1V7"/>
<protein>
    <recommendedName>
        <fullName evidence="1">F-box associated beta-propeller type 1 domain-containing protein</fullName>
    </recommendedName>
</protein>
<keyword evidence="3" id="KW-1185">Reference proteome</keyword>
<reference evidence="3" key="1">
    <citation type="journal article" date="2018" name="Gigascience">
        <title>Genome assembly of the Pink Ipe (Handroanthus impetiginosus, Bignoniaceae), a highly valued, ecologically keystone Neotropical timber forest tree.</title>
        <authorList>
            <person name="Silva-Junior O.B."/>
            <person name="Grattapaglia D."/>
            <person name="Novaes E."/>
            <person name="Collevatti R.G."/>
        </authorList>
    </citation>
    <scope>NUCLEOTIDE SEQUENCE [LARGE SCALE GENOMIC DNA]</scope>
    <source>
        <strain evidence="3">cv. UFG-1</strain>
    </source>
</reference>
<dbReference type="InterPro" id="IPR017451">
    <property type="entry name" value="F-box-assoc_interact_dom"/>
</dbReference>
<organism evidence="2 3">
    <name type="scientific">Handroanthus impetiginosus</name>
    <dbReference type="NCBI Taxonomy" id="429701"/>
    <lineage>
        <taxon>Eukaryota</taxon>
        <taxon>Viridiplantae</taxon>
        <taxon>Streptophyta</taxon>
        <taxon>Embryophyta</taxon>
        <taxon>Tracheophyta</taxon>
        <taxon>Spermatophyta</taxon>
        <taxon>Magnoliopsida</taxon>
        <taxon>eudicotyledons</taxon>
        <taxon>Gunneridae</taxon>
        <taxon>Pentapetalae</taxon>
        <taxon>asterids</taxon>
        <taxon>lamiids</taxon>
        <taxon>Lamiales</taxon>
        <taxon>Bignoniaceae</taxon>
        <taxon>Crescentiina</taxon>
        <taxon>Tabebuia alliance</taxon>
        <taxon>Handroanthus</taxon>
    </lineage>
</organism>
<comment type="caution">
    <text evidence="2">The sequence shown here is derived from an EMBL/GenBank/DDBJ whole genome shotgun (WGS) entry which is preliminary data.</text>
</comment>